<sequence>MALTQLTVVDTAVGILQQFGLADLSMRRLAKELDVQVGALYWHVKNKQELLAQVAAKLLNTPALAVQAEDFDDPADAILHLARKLYLALLPIQDSPEVVEVASAMQATELQPVLALRSLLESAGLSAEHAIHGQQLLLNHVLGSVAFRQNLVQLDVDAPLADGFDWGLQRAVAGLVG</sequence>
<dbReference type="InterPro" id="IPR036271">
    <property type="entry name" value="Tet_transcr_reg_TetR-rel_C_sf"/>
</dbReference>
<dbReference type="InterPro" id="IPR001647">
    <property type="entry name" value="HTH_TetR"/>
</dbReference>
<evidence type="ECO:0000313" key="9">
    <source>
        <dbReference type="Proteomes" id="UP000297638"/>
    </source>
</evidence>
<dbReference type="PANTHER" id="PTHR30055">
    <property type="entry name" value="HTH-TYPE TRANSCRIPTIONAL REGULATOR RUTR"/>
    <property type="match status" value="1"/>
</dbReference>
<dbReference type="AlphaFoldDB" id="A0A2N7S0D1"/>
<evidence type="ECO:0000256" key="1">
    <source>
        <dbReference type="ARBA" id="ARBA00023015"/>
    </source>
</evidence>
<evidence type="ECO:0000256" key="4">
    <source>
        <dbReference type="PROSITE-ProRule" id="PRU00335"/>
    </source>
</evidence>
<name>A0A2N7S0D1_9MICC</name>
<organism evidence="6 8">
    <name type="scientific">Glutamicibacter arilaitensis</name>
    <dbReference type="NCBI Taxonomy" id="256701"/>
    <lineage>
        <taxon>Bacteria</taxon>
        <taxon>Bacillati</taxon>
        <taxon>Actinomycetota</taxon>
        <taxon>Actinomycetes</taxon>
        <taxon>Micrococcales</taxon>
        <taxon>Micrococcaceae</taxon>
        <taxon>Glutamicibacter</taxon>
    </lineage>
</organism>
<keyword evidence="1" id="KW-0805">Transcription regulation</keyword>
<dbReference type="Pfam" id="PF00440">
    <property type="entry name" value="TetR_N"/>
    <property type="match status" value="1"/>
</dbReference>
<evidence type="ECO:0000256" key="3">
    <source>
        <dbReference type="ARBA" id="ARBA00023163"/>
    </source>
</evidence>
<dbReference type="InterPro" id="IPR004111">
    <property type="entry name" value="Repressor_TetR_C"/>
</dbReference>
<evidence type="ECO:0000313" key="8">
    <source>
        <dbReference type="Proteomes" id="UP000235739"/>
    </source>
</evidence>
<dbReference type="SUPFAM" id="SSF48498">
    <property type="entry name" value="Tetracyclin repressor-like, C-terminal domain"/>
    <property type="match status" value="1"/>
</dbReference>
<dbReference type="SUPFAM" id="SSF46689">
    <property type="entry name" value="Homeodomain-like"/>
    <property type="match status" value="1"/>
</dbReference>
<dbReference type="Gene3D" id="1.10.357.10">
    <property type="entry name" value="Tetracycline Repressor, domain 2"/>
    <property type="match status" value="1"/>
</dbReference>
<evidence type="ECO:0000256" key="2">
    <source>
        <dbReference type="ARBA" id="ARBA00023125"/>
    </source>
</evidence>
<dbReference type="EMBL" id="SPDS01000003">
    <property type="protein sequence ID" value="TFH54617.1"/>
    <property type="molecule type" value="Genomic_DNA"/>
</dbReference>
<dbReference type="Gene3D" id="1.10.10.60">
    <property type="entry name" value="Homeodomain-like"/>
    <property type="match status" value="1"/>
</dbReference>
<dbReference type="InterPro" id="IPR023772">
    <property type="entry name" value="DNA-bd_HTH_TetR-type_CS"/>
</dbReference>
<dbReference type="GO" id="GO:0000976">
    <property type="term" value="F:transcription cis-regulatory region binding"/>
    <property type="evidence" value="ECO:0007669"/>
    <property type="project" value="TreeGrafter"/>
</dbReference>
<dbReference type="GeneID" id="303183841"/>
<dbReference type="PROSITE" id="PS50977">
    <property type="entry name" value="HTH_TETR_2"/>
    <property type="match status" value="1"/>
</dbReference>
<dbReference type="PANTHER" id="PTHR30055:SF151">
    <property type="entry name" value="TRANSCRIPTIONAL REGULATORY PROTEIN"/>
    <property type="match status" value="1"/>
</dbReference>
<dbReference type="OMA" id="IRECPEV"/>
<evidence type="ECO:0000259" key="5">
    <source>
        <dbReference type="PROSITE" id="PS50977"/>
    </source>
</evidence>
<dbReference type="Proteomes" id="UP000235739">
    <property type="component" value="Unassembled WGS sequence"/>
</dbReference>
<dbReference type="PROSITE" id="PS01081">
    <property type="entry name" value="HTH_TETR_1"/>
    <property type="match status" value="1"/>
</dbReference>
<protein>
    <submittedName>
        <fullName evidence="6">TetR family transcriptional regulator</fullName>
    </submittedName>
</protein>
<feature type="domain" description="HTH tetR-type" evidence="5">
    <location>
        <begin position="2"/>
        <end position="62"/>
    </location>
</feature>
<dbReference type="InterPro" id="IPR050109">
    <property type="entry name" value="HTH-type_TetR-like_transc_reg"/>
</dbReference>
<dbReference type="Pfam" id="PF02909">
    <property type="entry name" value="TetR_C_1"/>
    <property type="match status" value="1"/>
</dbReference>
<dbReference type="PRINTS" id="PR00455">
    <property type="entry name" value="HTHTETR"/>
</dbReference>
<keyword evidence="2 4" id="KW-0238">DNA-binding</keyword>
<dbReference type="Proteomes" id="UP000297638">
    <property type="component" value="Unassembled WGS sequence"/>
</dbReference>
<comment type="caution">
    <text evidence="6">The sequence shown here is derived from an EMBL/GenBank/DDBJ whole genome shotgun (WGS) entry which is preliminary data.</text>
</comment>
<reference evidence="6 8" key="1">
    <citation type="journal article" date="2017" name="Elife">
        <title>Extensive horizontal gene transfer in cheese-associated bacteria.</title>
        <authorList>
            <person name="Bonham K.S."/>
            <person name="Wolfe B.E."/>
            <person name="Dutton R.J."/>
        </authorList>
    </citation>
    <scope>NUCLEOTIDE SEQUENCE [LARGE SCALE GENOMIC DNA]</scope>
    <source>
        <strain evidence="6 8">JB182</strain>
    </source>
</reference>
<dbReference type="GO" id="GO:0045892">
    <property type="term" value="P:negative regulation of DNA-templated transcription"/>
    <property type="evidence" value="ECO:0007669"/>
    <property type="project" value="InterPro"/>
</dbReference>
<dbReference type="EMBL" id="PNQX01000002">
    <property type="protein sequence ID" value="PMQ19595.1"/>
    <property type="molecule type" value="Genomic_DNA"/>
</dbReference>
<feature type="DNA-binding region" description="H-T-H motif" evidence="4">
    <location>
        <begin position="25"/>
        <end position="44"/>
    </location>
</feature>
<evidence type="ECO:0000313" key="7">
    <source>
        <dbReference type="EMBL" id="TFH54617.1"/>
    </source>
</evidence>
<dbReference type="GO" id="GO:0003700">
    <property type="term" value="F:DNA-binding transcription factor activity"/>
    <property type="evidence" value="ECO:0007669"/>
    <property type="project" value="TreeGrafter"/>
</dbReference>
<proteinExistence type="predicted"/>
<reference evidence="7 9" key="2">
    <citation type="submission" date="2019-03" db="EMBL/GenBank/DDBJ databases">
        <title>Glutamicibacter sp. LJH19 genome.</title>
        <authorList>
            <person name="Sinai Borker S."/>
            <person name="Kumar R."/>
        </authorList>
    </citation>
    <scope>NUCLEOTIDE SEQUENCE [LARGE SCALE GENOMIC DNA]</scope>
    <source>
        <strain evidence="7 9">LJH19</strain>
    </source>
</reference>
<dbReference type="InterPro" id="IPR009057">
    <property type="entry name" value="Homeodomain-like_sf"/>
</dbReference>
<evidence type="ECO:0000313" key="6">
    <source>
        <dbReference type="EMBL" id="PMQ19595.1"/>
    </source>
</evidence>
<gene>
    <name evidence="6" type="ORF">CIK84_13070</name>
    <name evidence="7" type="ORF">EXY26_16360</name>
</gene>
<accession>A0A2N7S0D1</accession>
<dbReference type="RefSeq" id="WP_013347608.1">
    <property type="nucleotide sequence ID" value="NZ_JABUYH010000021.1"/>
</dbReference>
<keyword evidence="3" id="KW-0804">Transcription</keyword>